<accession>A0ABN1HKT3</accession>
<proteinExistence type="predicted"/>
<keyword evidence="2" id="KW-1185">Reference proteome</keyword>
<dbReference type="EMBL" id="BAAAGU010000042">
    <property type="protein sequence ID" value="GAA0657162.1"/>
    <property type="molecule type" value="Genomic_DNA"/>
</dbReference>
<evidence type="ECO:0000313" key="1">
    <source>
        <dbReference type="EMBL" id="GAA0657162.1"/>
    </source>
</evidence>
<gene>
    <name evidence="1" type="ORF">GCM10009535_40220</name>
</gene>
<dbReference type="RefSeq" id="WP_344003659.1">
    <property type="nucleotide sequence ID" value="NZ_BAAAGU010000042.1"/>
</dbReference>
<dbReference type="Proteomes" id="UP001500724">
    <property type="component" value="Unassembled WGS sequence"/>
</dbReference>
<evidence type="ECO:0000313" key="2">
    <source>
        <dbReference type="Proteomes" id="UP001500724"/>
    </source>
</evidence>
<name>A0ABN1HKT3_9ACTN</name>
<protein>
    <submittedName>
        <fullName evidence="1">Uncharacterized protein</fullName>
    </submittedName>
</protein>
<comment type="caution">
    <text evidence="1">The sequence shown here is derived from an EMBL/GenBank/DDBJ whole genome shotgun (WGS) entry which is preliminary data.</text>
</comment>
<reference evidence="1 2" key="1">
    <citation type="journal article" date="2019" name="Int. J. Syst. Evol. Microbiol.">
        <title>The Global Catalogue of Microorganisms (GCM) 10K type strain sequencing project: providing services to taxonomists for standard genome sequencing and annotation.</title>
        <authorList>
            <consortium name="The Broad Institute Genomics Platform"/>
            <consortium name="The Broad Institute Genome Sequencing Center for Infectious Disease"/>
            <person name="Wu L."/>
            <person name="Ma J."/>
        </authorList>
    </citation>
    <scope>NUCLEOTIDE SEQUENCE [LARGE SCALE GENOMIC DNA]</scope>
    <source>
        <strain evidence="1 2">JCM 10367</strain>
    </source>
</reference>
<organism evidence="1 2">
    <name type="scientific">Streptomyces thermocarboxydovorans</name>
    <dbReference type="NCBI Taxonomy" id="59298"/>
    <lineage>
        <taxon>Bacteria</taxon>
        <taxon>Bacillati</taxon>
        <taxon>Actinomycetota</taxon>
        <taxon>Actinomycetes</taxon>
        <taxon>Kitasatosporales</taxon>
        <taxon>Streptomycetaceae</taxon>
        <taxon>Streptomyces</taxon>
    </lineage>
</organism>
<sequence length="58" mass="6371">MSTAETAFLELADHSVGCPVCRPDADAPTEERPVCAVALELYRVWRRAWRAARGAAAR</sequence>